<dbReference type="SUPFAM" id="SSF51261">
    <property type="entry name" value="Duplicated hybrid motif"/>
    <property type="match status" value="1"/>
</dbReference>
<comment type="similarity">
    <text evidence="1">Belongs to the E.coli NlpD/Haemophilus LppB family.</text>
</comment>
<feature type="compositionally biased region" description="Polar residues" evidence="2">
    <location>
        <begin position="93"/>
        <end position="112"/>
    </location>
</feature>
<evidence type="ECO:0000313" key="5">
    <source>
        <dbReference type="EMBL" id="MCX2524873.1"/>
    </source>
</evidence>
<gene>
    <name evidence="5" type="ORF">OQ287_11535</name>
</gene>
<feature type="signal peptide" evidence="3">
    <location>
        <begin position="1"/>
        <end position="25"/>
    </location>
</feature>
<dbReference type="InterPro" id="IPR016047">
    <property type="entry name" value="M23ase_b-sheet_dom"/>
</dbReference>
<dbReference type="Gene3D" id="2.70.70.10">
    <property type="entry name" value="Glucose Permease (Domain IIA)"/>
    <property type="match status" value="1"/>
</dbReference>
<dbReference type="InterPro" id="IPR050570">
    <property type="entry name" value="Cell_wall_metabolism_enzyme"/>
</dbReference>
<dbReference type="Proteomes" id="UP001165678">
    <property type="component" value="Unassembled WGS sequence"/>
</dbReference>
<dbReference type="GO" id="GO:0009279">
    <property type="term" value="C:cell outer membrane"/>
    <property type="evidence" value="ECO:0007669"/>
    <property type="project" value="TreeGrafter"/>
</dbReference>
<dbReference type="GO" id="GO:0004222">
    <property type="term" value="F:metalloendopeptidase activity"/>
    <property type="evidence" value="ECO:0007669"/>
    <property type="project" value="TreeGrafter"/>
</dbReference>
<comment type="caution">
    <text evidence="5">The sequence shown here is derived from an EMBL/GenBank/DDBJ whole genome shotgun (WGS) entry which is preliminary data.</text>
</comment>
<feature type="domain" description="LysM" evidence="4">
    <location>
        <begin position="42"/>
        <end position="86"/>
    </location>
</feature>
<sequence length="302" mass="31550">MSNYKLAGSLAAVLLLAGCGTNATAPQVQDLSFNRQQADKPVSYQVHRGDTLYSIAWQHDVDFRQLAALNNIEAPYNLRPGQTLRLSAAGDASTPTVASSQGATTSPLGSSSDDTDDSWLVTSDAEDADGAVDASGTLPPAGQPSSSTVDSKGNDVGTAVAGETTAEKPAKQQYSPVANVAWQWPVKGKVVGDFTQSRNITAGIDIAGQKGQSVKAAGPGIVVYAGNGVRGYGNLIIIKHNDHFLSAYAHNQSLNVKENDVVSAGQTIATMGNSDADQVALHFEIRKDGQPQDPLNYLPDQA</sequence>
<dbReference type="Gene3D" id="3.10.350.10">
    <property type="entry name" value="LysM domain"/>
    <property type="match status" value="1"/>
</dbReference>
<keyword evidence="6" id="KW-1185">Reference proteome</keyword>
<dbReference type="SMART" id="SM00257">
    <property type="entry name" value="LysM"/>
    <property type="match status" value="1"/>
</dbReference>
<organism evidence="5 6">
    <name type="scientific">Larsenimonas rhizosphaerae</name>
    <dbReference type="NCBI Taxonomy" id="2944682"/>
    <lineage>
        <taxon>Bacteria</taxon>
        <taxon>Pseudomonadati</taxon>
        <taxon>Pseudomonadota</taxon>
        <taxon>Gammaproteobacteria</taxon>
        <taxon>Oceanospirillales</taxon>
        <taxon>Halomonadaceae</taxon>
        <taxon>Larsenimonas</taxon>
    </lineage>
</organism>
<evidence type="ECO:0000256" key="2">
    <source>
        <dbReference type="SAM" id="MobiDB-lite"/>
    </source>
</evidence>
<name>A0AA42CY86_9GAMM</name>
<accession>A0AA42CY86</accession>
<evidence type="ECO:0000259" key="4">
    <source>
        <dbReference type="PROSITE" id="PS51782"/>
    </source>
</evidence>
<dbReference type="InterPro" id="IPR036779">
    <property type="entry name" value="LysM_dom_sf"/>
</dbReference>
<feature type="chain" id="PRO_5041254059" evidence="3">
    <location>
        <begin position="26"/>
        <end position="302"/>
    </location>
</feature>
<proteinExistence type="inferred from homology"/>
<dbReference type="AlphaFoldDB" id="A0AA42CY86"/>
<dbReference type="PANTHER" id="PTHR21666:SF263">
    <property type="entry name" value="MUREIN HYDROLASE ACTIVATOR NLPD"/>
    <property type="match status" value="1"/>
</dbReference>
<reference evidence="5" key="1">
    <citation type="submission" date="2022-11" db="EMBL/GenBank/DDBJ databases">
        <title>Larsenimonas rhizosphaerae sp. nov., isolated from a tidal mudflat.</title>
        <authorList>
            <person name="Lee S.D."/>
            <person name="Kim I.S."/>
        </authorList>
    </citation>
    <scope>NUCLEOTIDE SEQUENCE</scope>
    <source>
        <strain evidence="5">GH2-1</strain>
    </source>
</reference>
<evidence type="ECO:0000256" key="3">
    <source>
        <dbReference type="SAM" id="SignalP"/>
    </source>
</evidence>
<dbReference type="PANTHER" id="PTHR21666">
    <property type="entry name" value="PEPTIDASE-RELATED"/>
    <property type="match status" value="1"/>
</dbReference>
<dbReference type="Pfam" id="PF01476">
    <property type="entry name" value="LysM"/>
    <property type="match status" value="1"/>
</dbReference>
<dbReference type="PROSITE" id="PS51257">
    <property type="entry name" value="PROKAR_LIPOPROTEIN"/>
    <property type="match status" value="1"/>
</dbReference>
<dbReference type="PROSITE" id="PS51782">
    <property type="entry name" value="LYSM"/>
    <property type="match status" value="1"/>
</dbReference>
<protein>
    <submittedName>
        <fullName evidence="5">Peptidoglycan DD-metalloendopeptidase family protein</fullName>
    </submittedName>
</protein>
<dbReference type="CDD" id="cd00118">
    <property type="entry name" value="LysM"/>
    <property type="match status" value="1"/>
</dbReference>
<feature type="region of interest" description="Disordered" evidence="2">
    <location>
        <begin position="89"/>
        <end position="157"/>
    </location>
</feature>
<dbReference type="RefSeq" id="WP_265896516.1">
    <property type="nucleotide sequence ID" value="NZ_JAPIVE010000003.1"/>
</dbReference>
<keyword evidence="3" id="KW-0732">Signal</keyword>
<evidence type="ECO:0000313" key="6">
    <source>
        <dbReference type="Proteomes" id="UP001165678"/>
    </source>
</evidence>
<dbReference type="Pfam" id="PF01551">
    <property type="entry name" value="Peptidase_M23"/>
    <property type="match status" value="1"/>
</dbReference>
<dbReference type="CDD" id="cd12797">
    <property type="entry name" value="M23_peptidase"/>
    <property type="match status" value="1"/>
</dbReference>
<evidence type="ECO:0000256" key="1">
    <source>
        <dbReference type="ARBA" id="ARBA00038420"/>
    </source>
</evidence>
<dbReference type="EMBL" id="JAPIVE010000003">
    <property type="protein sequence ID" value="MCX2524873.1"/>
    <property type="molecule type" value="Genomic_DNA"/>
</dbReference>
<dbReference type="InterPro" id="IPR011055">
    <property type="entry name" value="Dup_hybrid_motif"/>
</dbReference>
<dbReference type="InterPro" id="IPR018392">
    <property type="entry name" value="LysM"/>
</dbReference>
<dbReference type="GO" id="GO:0032153">
    <property type="term" value="C:cell division site"/>
    <property type="evidence" value="ECO:0007669"/>
    <property type="project" value="TreeGrafter"/>
</dbReference>